<keyword evidence="2" id="KW-1185">Reference proteome</keyword>
<proteinExistence type="predicted"/>
<evidence type="ECO:0000313" key="1">
    <source>
        <dbReference type="EMBL" id="CAB0015185.1"/>
    </source>
</evidence>
<dbReference type="EMBL" id="CADCXU010028749">
    <property type="protein sequence ID" value="CAB0015185.1"/>
    <property type="molecule type" value="Genomic_DNA"/>
</dbReference>
<reference evidence="1 2" key="1">
    <citation type="submission" date="2020-02" db="EMBL/GenBank/DDBJ databases">
        <authorList>
            <person name="Ferguson B K."/>
        </authorList>
    </citation>
    <scope>NUCLEOTIDE SEQUENCE [LARGE SCALE GENOMIC DNA]</scope>
</reference>
<evidence type="ECO:0000313" key="2">
    <source>
        <dbReference type="Proteomes" id="UP000479000"/>
    </source>
</evidence>
<name>A0A6H5HG37_9HEMI</name>
<dbReference type="AlphaFoldDB" id="A0A6H5HG37"/>
<organism evidence="1 2">
    <name type="scientific">Nesidiocoris tenuis</name>
    <dbReference type="NCBI Taxonomy" id="355587"/>
    <lineage>
        <taxon>Eukaryota</taxon>
        <taxon>Metazoa</taxon>
        <taxon>Ecdysozoa</taxon>
        <taxon>Arthropoda</taxon>
        <taxon>Hexapoda</taxon>
        <taxon>Insecta</taxon>
        <taxon>Pterygota</taxon>
        <taxon>Neoptera</taxon>
        <taxon>Paraneoptera</taxon>
        <taxon>Hemiptera</taxon>
        <taxon>Heteroptera</taxon>
        <taxon>Panheteroptera</taxon>
        <taxon>Cimicomorpha</taxon>
        <taxon>Miridae</taxon>
        <taxon>Dicyphina</taxon>
        <taxon>Nesidiocoris</taxon>
    </lineage>
</organism>
<sequence>MNGCTAIFKIHQSSGTGIHYRPIGTGECSKLRIMRFAEFQVRICGAEHLLSLSAFLQTIRSLTFYRRSRPRDQIRTEICPIFAWSSRSAVDAEPIVTKSANESRPRLMSEDIISPVPSVGAYCEST</sequence>
<dbReference type="Proteomes" id="UP000479000">
    <property type="component" value="Unassembled WGS sequence"/>
</dbReference>
<accession>A0A6H5HG37</accession>
<gene>
    <name evidence="1" type="ORF">NTEN_LOCUS19545</name>
</gene>
<protein>
    <submittedName>
        <fullName evidence="1">Uncharacterized protein</fullName>
    </submittedName>
</protein>